<keyword evidence="2" id="KW-1185">Reference proteome</keyword>
<sequence length="406" mass="43103">MSAPLRRTRGDLIATGAITAVCLMAVGGVWATAPIRSSHLTPAATEYVNPGPRTSVPDQLSPAWSRPDVPLPGSRQPLVVDGLVISVEDRSLVAVDPSGSEVWRYDRDLDVCAVAAAWGEVVATYRSNAGCGDVVSIKASTGQYDDTRSSLAPDEVVGISSNDRVGTVAPERLELWRSDLVRTVEYGEVEGIQEPNLQPNPGCQITSALTRTELLAITDFCDGSTWLRLLDATPEESRKPEVLHETLLSSPGARVIAVAQEAAAVYVPGDTPRLIGVDKEGTKLWDRDVPSSPLIDAAADSTAAIAPVVADLPHHMTWFDGERLYLLQPSTLEVAFIIEEAIGPGVAVGDRLLVPVDDGIAVYDWEAGAMEKTIPVDRGTVDGMVSLNVAGDAVVEKRGDSLVGLN</sequence>
<dbReference type="OrthoDB" id="5182370at2"/>
<dbReference type="Proteomes" id="UP000035540">
    <property type="component" value="Chromosome"/>
</dbReference>
<dbReference type="STRING" id="136857.CTEST_03240"/>
<protein>
    <recommendedName>
        <fullName evidence="3">PQQ-like domain</fullName>
    </recommendedName>
</protein>
<reference evidence="1 2" key="1">
    <citation type="journal article" date="2015" name="Genome Announc.">
        <title>Complete Genome Sequence of the Type Strain Corynebacterium testudinoris DSM 44614, Recovered from Necrotic Lesions in the Mouth of a Tortoise.</title>
        <authorList>
            <person name="Ruckert C."/>
            <person name="Kriete M."/>
            <person name="Jaenicke S."/>
            <person name="Winkler A."/>
            <person name="Tauch A."/>
        </authorList>
    </citation>
    <scope>NUCLEOTIDE SEQUENCE [LARGE SCALE GENOMIC DNA]</scope>
    <source>
        <strain evidence="1 2">DSM 44614</strain>
    </source>
</reference>
<proteinExistence type="predicted"/>
<evidence type="ECO:0000313" key="2">
    <source>
        <dbReference type="Proteomes" id="UP000035540"/>
    </source>
</evidence>
<dbReference type="PATRIC" id="fig|136857.5.peg.641"/>
<dbReference type="AlphaFoldDB" id="A0A0G3H8C8"/>
<dbReference type="EMBL" id="CP011545">
    <property type="protein sequence ID" value="AKK08103.1"/>
    <property type="molecule type" value="Genomic_DNA"/>
</dbReference>
<dbReference type="RefSeq" id="WP_047252516.1">
    <property type="nucleotide sequence ID" value="NZ_CP011545.1"/>
</dbReference>
<evidence type="ECO:0000313" key="1">
    <source>
        <dbReference type="EMBL" id="AKK08103.1"/>
    </source>
</evidence>
<dbReference type="InterPro" id="IPR011047">
    <property type="entry name" value="Quinoprotein_ADH-like_sf"/>
</dbReference>
<organism evidence="1 2">
    <name type="scientific">Corynebacterium testudinoris</name>
    <dbReference type="NCBI Taxonomy" id="136857"/>
    <lineage>
        <taxon>Bacteria</taxon>
        <taxon>Bacillati</taxon>
        <taxon>Actinomycetota</taxon>
        <taxon>Actinomycetes</taxon>
        <taxon>Mycobacteriales</taxon>
        <taxon>Corynebacteriaceae</taxon>
        <taxon>Corynebacterium</taxon>
    </lineage>
</organism>
<name>A0A0G3H8C8_9CORY</name>
<reference evidence="2" key="2">
    <citation type="submission" date="2015-05" db="EMBL/GenBank/DDBJ databases">
        <title>Complete genome sequence of Corynebacterium testudinoris DSM 44614, recovered from necrotic lesions in the mouth of a tortoise.</title>
        <authorList>
            <person name="Ruckert C."/>
            <person name="Albersmeier A."/>
            <person name="Winkler A."/>
            <person name="Tauch A."/>
        </authorList>
    </citation>
    <scope>NUCLEOTIDE SEQUENCE [LARGE SCALE GENOMIC DNA]</scope>
    <source>
        <strain evidence="2">DSM 44614</strain>
    </source>
</reference>
<dbReference type="KEGG" id="cted:CTEST_03240"/>
<dbReference type="Gene3D" id="2.140.10.10">
    <property type="entry name" value="Quinoprotein alcohol dehydrogenase-like superfamily"/>
    <property type="match status" value="1"/>
</dbReference>
<gene>
    <name evidence="1" type="ORF">CTEST_03240</name>
</gene>
<evidence type="ECO:0008006" key="3">
    <source>
        <dbReference type="Google" id="ProtNLM"/>
    </source>
</evidence>
<dbReference type="SUPFAM" id="SSF50998">
    <property type="entry name" value="Quinoprotein alcohol dehydrogenase-like"/>
    <property type="match status" value="2"/>
</dbReference>
<accession>A0A0G3H8C8</accession>